<gene>
    <name evidence="2" type="ORF">A3I25_02680</name>
</gene>
<dbReference type="SUPFAM" id="SSF143422">
    <property type="entry name" value="Transposase IS200-like"/>
    <property type="match status" value="1"/>
</dbReference>
<reference evidence="2 3" key="1">
    <citation type="journal article" date="2016" name="Nat. Commun.">
        <title>Thousands of microbial genomes shed light on interconnected biogeochemical processes in an aquifer system.</title>
        <authorList>
            <person name="Anantharaman K."/>
            <person name="Brown C.T."/>
            <person name="Hug L.A."/>
            <person name="Sharon I."/>
            <person name="Castelle C.J."/>
            <person name="Probst A.J."/>
            <person name="Thomas B.C."/>
            <person name="Singh A."/>
            <person name="Wilkins M.J."/>
            <person name="Karaoz U."/>
            <person name="Brodie E.L."/>
            <person name="Williams K.H."/>
            <person name="Hubbard S.S."/>
            <person name="Banfield J.F."/>
        </authorList>
    </citation>
    <scope>NUCLEOTIDE SEQUENCE [LARGE SCALE GENOMIC DNA]</scope>
</reference>
<evidence type="ECO:0000313" key="3">
    <source>
        <dbReference type="Proteomes" id="UP000177195"/>
    </source>
</evidence>
<comment type="caution">
    <text evidence="2">The sequence shown here is derived from an EMBL/GenBank/DDBJ whole genome shotgun (WGS) entry which is preliminary data.</text>
</comment>
<sequence length="222" mass="26556">MARRIQFAEGEYYHVYNRGTEKRKIFMDEKDYERFIRLLYGANSHTSIHLSNYQGSTLLEIPRGEPLVDIGAWCLIPNHFHLLLKERCINGLSRFLQKLLTGYTMYFNAKYNRKGVLFESSFQAQHLDTDNYLKYQYTYIHLNPISLVEANWKDKKISDLKKTREFLFLYPYSSFHDYLGTLRAEGMILNREAFPEYFRTFIDFKNMVDEWMSFSKKAPNLL</sequence>
<dbReference type="InterPro" id="IPR002686">
    <property type="entry name" value="Transposase_17"/>
</dbReference>
<dbReference type="EMBL" id="MFVN01000045">
    <property type="protein sequence ID" value="OGI96076.1"/>
    <property type="molecule type" value="Genomic_DNA"/>
</dbReference>
<dbReference type="Gene3D" id="3.30.70.1290">
    <property type="entry name" value="Transposase IS200-like"/>
    <property type="match status" value="1"/>
</dbReference>
<name>A0A1F6XPK1_9BACT</name>
<dbReference type="GO" id="GO:0006313">
    <property type="term" value="P:DNA transposition"/>
    <property type="evidence" value="ECO:0007669"/>
    <property type="project" value="InterPro"/>
</dbReference>
<dbReference type="InterPro" id="IPR036515">
    <property type="entry name" value="Transposase_17_sf"/>
</dbReference>
<dbReference type="GO" id="GO:0004803">
    <property type="term" value="F:transposase activity"/>
    <property type="evidence" value="ECO:0007669"/>
    <property type="project" value="InterPro"/>
</dbReference>
<evidence type="ECO:0000259" key="1">
    <source>
        <dbReference type="SMART" id="SM01321"/>
    </source>
</evidence>
<dbReference type="AlphaFoldDB" id="A0A1F6XPK1"/>
<dbReference type="PANTHER" id="PTHR34322:SF2">
    <property type="entry name" value="TRANSPOSASE IS200-LIKE DOMAIN-CONTAINING PROTEIN"/>
    <property type="match status" value="1"/>
</dbReference>
<evidence type="ECO:0000313" key="2">
    <source>
        <dbReference type="EMBL" id="OGI96076.1"/>
    </source>
</evidence>
<proteinExistence type="predicted"/>
<protein>
    <recommendedName>
        <fullName evidence="1">Transposase IS200-like domain-containing protein</fullName>
    </recommendedName>
</protein>
<dbReference type="GO" id="GO:0003677">
    <property type="term" value="F:DNA binding"/>
    <property type="evidence" value="ECO:0007669"/>
    <property type="project" value="InterPro"/>
</dbReference>
<dbReference type="SMART" id="SM01321">
    <property type="entry name" value="Y1_Tnp"/>
    <property type="match status" value="1"/>
</dbReference>
<accession>A0A1F6XPK1</accession>
<dbReference type="PANTHER" id="PTHR34322">
    <property type="entry name" value="TRANSPOSASE, Y1_TNP DOMAIN-CONTAINING"/>
    <property type="match status" value="1"/>
</dbReference>
<dbReference type="Proteomes" id="UP000177195">
    <property type="component" value="Unassembled WGS sequence"/>
</dbReference>
<feature type="domain" description="Transposase IS200-like" evidence="1">
    <location>
        <begin position="8"/>
        <end position="143"/>
    </location>
</feature>
<organism evidence="2 3">
    <name type="scientific">Candidatus Nomurabacteria bacterium RIFCSPLOWO2_02_FULL_42_17</name>
    <dbReference type="NCBI Taxonomy" id="1801789"/>
    <lineage>
        <taxon>Bacteria</taxon>
        <taxon>Candidatus Nomuraibacteriota</taxon>
    </lineage>
</organism>